<dbReference type="AlphaFoldDB" id="A0A0D3IWG1"/>
<dbReference type="RefSeq" id="XP_005768025.1">
    <property type="nucleotide sequence ID" value="XM_005767968.1"/>
</dbReference>
<name>A0A0D3IWG1_EMIH1</name>
<evidence type="ECO:0000256" key="1">
    <source>
        <dbReference type="SAM" id="MobiDB-lite"/>
    </source>
</evidence>
<evidence type="ECO:0000313" key="3">
    <source>
        <dbReference type="Proteomes" id="UP000013827"/>
    </source>
</evidence>
<proteinExistence type="predicted"/>
<dbReference type="InterPro" id="IPR036034">
    <property type="entry name" value="PDZ_sf"/>
</dbReference>
<dbReference type="HOGENOM" id="CLU_1698793_0_0_1"/>
<reference evidence="2" key="2">
    <citation type="submission" date="2024-10" db="UniProtKB">
        <authorList>
            <consortium name="EnsemblProtists"/>
        </authorList>
    </citation>
    <scope>IDENTIFICATION</scope>
</reference>
<evidence type="ECO:0000313" key="2">
    <source>
        <dbReference type="EnsemblProtists" id="EOD15596"/>
    </source>
</evidence>
<sequence length="155" mass="16794">MSNSEYSNRLTLRVTLDETRRLGLAVDSAHSVVEVRLDSPAELAGIRRGDRIESCWDWHDPTRKWSLANVSLKVALDKLKPANDLGFEVSRANWFTSGPANAVPSPAPPADGGGSRSSGSAAAELAKALLSPVAWDVDRVPILDMTTTTRRSRRG</sequence>
<evidence type="ECO:0008006" key="4">
    <source>
        <dbReference type="Google" id="ProtNLM"/>
    </source>
</evidence>
<dbReference type="GeneID" id="17261745"/>
<feature type="region of interest" description="Disordered" evidence="1">
    <location>
        <begin position="98"/>
        <end position="121"/>
    </location>
</feature>
<dbReference type="EnsemblProtists" id="EOD15596">
    <property type="protein sequence ID" value="EOD15596"/>
    <property type="gene ID" value="EMIHUDRAFT_245654"/>
</dbReference>
<accession>A0A0D3IWG1</accession>
<reference evidence="3" key="1">
    <citation type="journal article" date="2013" name="Nature">
        <title>Pan genome of the phytoplankton Emiliania underpins its global distribution.</title>
        <authorList>
            <person name="Read B.A."/>
            <person name="Kegel J."/>
            <person name="Klute M.J."/>
            <person name="Kuo A."/>
            <person name="Lefebvre S.C."/>
            <person name="Maumus F."/>
            <person name="Mayer C."/>
            <person name="Miller J."/>
            <person name="Monier A."/>
            <person name="Salamov A."/>
            <person name="Young J."/>
            <person name="Aguilar M."/>
            <person name="Claverie J.M."/>
            <person name="Frickenhaus S."/>
            <person name="Gonzalez K."/>
            <person name="Herman E.K."/>
            <person name="Lin Y.C."/>
            <person name="Napier J."/>
            <person name="Ogata H."/>
            <person name="Sarno A.F."/>
            <person name="Shmutz J."/>
            <person name="Schroeder D."/>
            <person name="de Vargas C."/>
            <person name="Verret F."/>
            <person name="von Dassow P."/>
            <person name="Valentin K."/>
            <person name="Van de Peer Y."/>
            <person name="Wheeler G."/>
            <person name="Dacks J.B."/>
            <person name="Delwiche C.F."/>
            <person name="Dyhrman S.T."/>
            <person name="Glockner G."/>
            <person name="John U."/>
            <person name="Richards T."/>
            <person name="Worden A.Z."/>
            <person name="Zhang X."/>
            <person name="Grigoriev I.V."/>
            <person name="Allen A.E."/>
            <person name="Bidle K."/>
            <person name="Borodovsky M."/>
            <person name="Bowler C."/>
            <person name="Brownlee C."/>
            <person name="Cock J.M."/>
            <person name="Elias M."/>
            <person name="Gladyshev V.N."/>
            <person name="Groth M."/>
            <person name="Guda C."/>
            <person name="Hadaegh A."/>
            <person name="Iglesias-Rodriguez M.D."/>
            <person name="Jenkins J."/>
            <person name="Jones B.M."/>
            <person name="Lawson T."/>
            <person name="Leese F."/>
            <person name="Lindquist E."/>
            <person name="Lobanov A."/>
            <person name="Lomsadze A."/>
            <person name="Malik S.B."/>
            <person name="Marsh M.E."/>
            <person name="Mackinder L."/>
            <person name="Mock T."/>
            <person name="Mueller-Roeber B."/>
            <person name="Pagarete A."/>
            <person name="Parker M."/>
            <person name="Probert I."/>
            <person name="Quesneville H."/>
            <person name="Raines C."/>
            <person name="Rensing S.A."/>
            <person name="Riano-Pachon D.M."/>
            <person name="Richier S."/>
            <person name="Rokitta S."/>
            <person name="Shiraiwa Y."/>
            <person name="Soanes D.M."/>
            <person name="van der Giezen M."/>
            <person name="Wahlund T.M."/>
            <person name="Williams B."/>
            <person name="Wilson W."/>
            <person name="Wolfe G."/>
            <person name="Wurch L.L."/>
        </authorList>
    </citation>
    <scope>NUCLEOTIDE SEQUENCE</scope>
</reference>
<dbReference type="PaxDb" id="2903-EOD15596"/>
<dbReference type="SUPFAM" id="SSF50156">
    <property type="entry name" value="PDZ domain-like"/>
    <property type="match status" value="1"/>
</dbReference>
<organism evidence="2 3">
    <name type="scientific">Emiliania huxleyi (strain CCMP1516)</name>
    <dbReference type="NCBI Taxonomy" id="280463"/>
    <lineage>
        <taxon>Eukaryota</taxon>
        <taxon>Haptista</taxon>
        <taxon>Haptophyta</taxon>
        <taxon>Prymnesiophyceae</taxon>
        <taxon>Isochrysidales</taxon>
        <taxon>Noelaerhabdaceae</taxon>
        <taxon>Emiliania</taxon>
    </lineage>
</organism>
<keyword evidence="3" id="KW-1185">Reference proteome</keyword>
<dbReference type="Proteomes" id="UP000013827">
    <property type="component" value="Unassembled WGS sequence"/>
</dbReference>
<dbReference type="Gene3D" id="2.30.42.10">
    <property type="match status" value="1"/>
</dbReference>
<dbReference type="KEGG" id="ehx:EMIHUDRAFT_245654"/>
<protein>
    <recommendedName>
        <fullName evidence="4">PDZ domain-containing protein</fullName>
    </recommendedName>
</protein>